<comment type="similarity">
    <text evidence="1 6">Belongs to the class I-like SAM-binding methyltransferase superfamily. RsmB/NOP family.</text>
</comment>
<evidence type="ECO:0000256" key="4">
    <source>
        <dbReference type="ARBA" id="ARBA00022691"/>
    </source>
</evidence>
<dbReference type="InterPro" id="IPR036974">
    <property type="entry name" value="PUA_sf"/>
</dbReference>
<feature type="active site" description="Nucleophile" evidence="6">
    <location>
        <position position="367"/>
    </location>
</feature>
<gene>
    <name evidence="8" type="ORF">BDFB_003376</name>
</gene>
<proteinExistence type="inferred from homology"/>
<dbReference type="GO" id="GO:0008173">
    <property type="term" value="F:RNA methyltransferase activity"/>
    <property type="evidence" value="ECO:0007669"/>
    <property type="project" value="InterPro"/>
</dbReference>
<dbReference type="GO" id="GO:0003723">
    <property type="term" value="F:RNA binding"/>
    <property type="evidence" value="ECO:0007669"/>
    <property type="project" value="UniProtKB-UniRule"/>
</dbReference>
<feature type="non-terminal residue" evidence="8">
    <location>
        <position position="425"/>
    </location>
</feature>
<dbReference type="EMBL" id="QDEB01052464">
    <property type="protein sequence ID" value="RZC37461.1"/>
    <property type="molecule type" value="Genomic_DNA"/>
</dbReference>
<dbReference type="Gene3D" id="2.30.130.10">
    <property type="entry name" value="PUA domain"/>
    <property type="match status" value="1"/>
</dbReference>
<dbReference type="InterPro" id="IPR015947">
    <property type="entry name" value="PUA-like_sf"/>
</dbReference>
<dbReference type="SUPFAM" id="SSF88697">
    <property type="entry name" value="PUA domain-like"/>
    <property type="match status" value="1"/>
</dbReference>
<evidence type="ECO:0000313" key="8">
    <source>
        <dbReference type="EMBL" id="RZC37461.1"/>
    </source>
</evidence>
<protein>
    <submittedName>
        <fullName evidence="8">Methyltransferase NSUN6</fullName>
    </submittedName>
</protein>
<feature type="binding site" evidence="6">
    <location>
        <position position="270"/>
    </location>
    <ligand>
        <name>S-adenosyl-L-methionine</name>
        <dbReference type="ChEBI" id="CHEBI:59789"/>
    </ligand>
</feature>
<evidence type="ECO:0000259" key="7">
    <source>
        <dbReference type="PROSITE" id="PS51686"/>
    </source>
</evidence>
<sequence>MPYPKSPFRDDVDAGILFGSAGDEETTVNEIQKGLEILEWLCQTPEITSFRVNTLKADPGDVREYIRTHVQKVLGADSALKIEQHPHCEEAIIIHHPKVANPQLKINDNEVIVDTVCAAAVLRGAHIYAPGVMGMTSGSQIGGHVSVYADVAKKCKKGLQRVYNHKKIFLGNGIIKMDRHQLFRDNHNKIPPTGVAVKMVETISNCPPLLGDDFLPTGVALLQNLPSIICVHVLDPRPQDTILDMCASPGNKTTHIAALLKNQGKLIAIDKTSPKIAQLKQRCETFGAQVEVIQADSTKLVEECRLSPKTFDKILLDAPCSALGKRPQLLNTTRVKVLRSYVPLQRKLFQNAVQLLKDDGMLVYSTCTVTLAENEGIVAWALKNFDLDLVEASPLLAGQGLQGTRLKEDDLKKLQRFGPAQSIDS</sequence>
<dbReference type="InterPro" id="IPR023267">
    <property type="entry name" value="RCMT"/>
</dbReference>
<evidence type="ECO:0000256" key="5">
    <source>
        <dbReference type="ARBA" id="ARBA00022884"/>
    </source>
</evidence>
<dbReference type="InterPro" id="IPR049560">
    <property type="entry name" value="MeTrfase_RsmB-F_NOP2_cat"/>
</dbReference>
<dbReference type="GO" id="GO:0001510">
    <property type="term" value="P:RNA methylation"/>
    <property type="evidence" value="ECO:0007669"/>
    <property type="project" value="InterPro"/>
</dbReference>
<dbReference type="PANTHER" id="PTHR22807">
    <property type="entry name" value="NOP2 YEAST -RELATED NOL1/NOP2/FMU SUN DOMAIN-CONTAINING"/>
    <property type="match status" value="1"/>
</dbReference>
<dbReference type="Proteomes" id="UP000292052">
    <property type="component" value="Unassembled WGS sequence"/>
</dbReference>
<evidence type="ECO:0000256" key="3">
    <source>
        <dbReference type="ARBA" id="ARBA00022679"/>
    </source>
</evidence>
<accession>A0A482VWX8</accession>
<feature type="binding site" evidence="6">
    <location>
        <position position="296"/>
    </location>
    <ligand>
        <name>S-adenosyl-L-methionine</name>
        <dbReference type="ChEBI" id="CHEBI:59789"/>
    </ligand>
</feature>
<reference evidence="8 9" key="1">
    <citation type="submission" date="2017-03" db="EMBL/GenBank/DDBJ databases">
        <title>Genome of the blue death feigning beetle - Asbolus verrucosus.</title>
        <authorList>
            <person name="Rider S.D."/>
        </authorList>
    </citation>
    <scope>NUCLEOTIDE SEQUENCE [LARGE SCALE GENOMIC DNA]</scope>
    <source>
        <strain evidence="8">Butters</strain>
        <tissue evidence="8">Head and leg muscle</tissue>
    </source>
</reference>
<dbReference type="InterPro" id="IPR018314">
    <property type="entry name" value="RsmB/NOL1/NOP2-like_CS"/>
</dbReference>
<dbReference type="Gene3D" id="3.40.50.150">
    <property type="entry name" value="Vaccinia Virus protein VP39"/>
    <property type="match status" value="1"/>
</dbReference>
<feature type="binding site" evidence="6">
    <location>
        <position position="317"/>
    </location>
    <ligand>
        <name>S-adenosyl-L-methionine</name>
        <dbReference type="ChEBI" id="CHEBI:59789"/>
    </ligand>
</feature>
<keyword evidence="3 6" id="KW-0808">Transferase</keyword>
<keyword evidence="2 6" id="KW-0489">Methyltransferase</keyword>
<comment type="caution">
    <text evidence="6">Lacks conserved residue(s) required for the propagation of feature annotation.</text>
</comment>
<dbReference type="STRING" id="1661398.A0A482VWX8"/>
<dbReference type="PRINTS" id="PR02008">
    <property type="entry name" value="RCMTFAMILY"/>
</dbReference>
<dbReference type="InterPro" id="IPR001678">
    <property type="entry name" value="MeTrfase_RsmB-F_NOP2_dom"/>
</dbReference>
<dbReference type="OrthoDB" id="260824at2759"/>
<evidence type="ECO:0000313" key="9">
    <source>
        <dbReference type="Proteomes" id="UP000292052"/>
    </source>
</evidence>
<dbReference type="AlphaFoldDB" id="A0A482VWX8"/>
<keyword evidence="4 6" id="KW-0949">S-adenosyl-L-methionine</keyword>
<name>A0A482VWX8_ASBVE</name>
<comment type="caution">
    <text evidence="8">The sequence shown here is derived from an EMBL/GenBank/DDBJ whole genome shotgun (WGS) entry which is preliminary data.</text>
</comment>
<dbReference type="SUPFAM" id="SSF53335">
    <property type="entry name" value="S-adenosyl-L-methionine-dependent methyltransferases"/>
    <property type="match status" value="1"/>
</dbReference>
<evidence type="ECO:0000256" key="6">
    <source>
        <dbReference type="PROSITE-ProRule" id="PRU01023"/>
    </source>
</evidence>
<keyword evidence="5 6" id="KW-0694">RNA-binding</keyword>
<keyword evidence="9" id="KW-1185">Reference proteome</keyword>
<feature type="domain" description="SAM-dependent MTase RsmB/NOP-type" evidence="7">
    <location>
        <begin position="135"/>
        <end position="425"/>
    </location>
</feature>
<dbReference type="PROSITE" id="PS50890">
    <property type="entry name" value="PUA"/>
    <property type="match status" value="1"/>
</dbReference>
<evidence type="ECO:0000256" key="1">
    <source>
        <dbReference type="ARBA" id="ARBA00007494"/>
    </source>
</evidence>
<dbReference type="PROSITE" id="PS01153">
    <property type="entry name" value="NOL1_NOP2_SUN"/>
    <property type="match status" value="1"/>
</dbReference>
<dbReference type="InterPro" id="IPR029063">
    <property type="entry name" value="SAM-dependent_MTases_sf"/>
</dbReference>
<organism evidence="8 9">
    <name type="scientific">Asbolus verrucosus</name>
    <name type="common">Desert ironclad beetle</name>
    <dbReference type="NCBI Taxonomy" id="1661398"/>
    <lineage>
        <taxon>Eukaryota</taxon>
        <taxon>Metazoa</taxon>
        <taxon>Ecdysozoa</taxon>
        <taxon>Arthropoda</taxon>
        <taxon>Hexapoda</taxon>
        <taxon>Insecta</taxon>
        <taxon>Pterygota</taxon>
        <taxon>Neoptera</taxon>
        <taxon>Endopterygota</taxon>
        <taxon>Coleoptera</taxon>
        <taxon>Polyphaga</taxon>
        <taxon>Cucujiformia</taxon>
        <taxon>Tenebrionidae</taxon>
        <taxon>Pimeliinae</taxon>
        <taxon>Asbolus</taxon>
    </lineage>
</organism>
<dbReference type="PROSITE" id="PS51686">
    <property type="entry name" value="SAM_MT_RSMB_NOP"/>
    <property type="match status" value="1"/>
</dbReference>
<dbReference type="PANTHER" id="PTHR22807:SF34">
    <property type="entry name" value="TRNA (CYTOSINE(72)-C(5))-METHYLTRANSFERASE NSUN6"/>
    <property type="match status" value="1"/>
</dbReference>
<dbReference type="CDD" id="cd21150">
    <property type="entry name" value="PUA_NSun6-like"/>
    <property type="match status" value="1"/>
</dbReference>
<evidence type="ECO:0000256" key="2">
    <source>
        <dbReference type="ARBA" id="ARBA00022603"/>
    </source>
</evidence>
<dbReference type="Pfam" id="PF01189">
    <property type="entry name" value="Methyltr_RsmB-F"/>
    <property type="match status" value="1"/>
</dbReference>